<protein>
    <submittedName>
        <fullName evidence="1">Uncharacterized protein</fullName>
    </submittedName>
</protein>
<organism evidence="1">
    <name type="scientific">marine sediment metagenome</name>
    <dbReference type="NCBI Taxonomy" id="412755"/>
    <lineage>
        <taxon>unclassified sequences</taxon>
        <taxon>metagenomes</taxon>
        <taxon>ecological metagenomes</taxon>
    </lineage>
</organism>
<dbReference type="EMBL" id="LAZR01005195">
    <property type="protein sequence ID" value="KKN02005.1"/>
    <property type="molecule type" value="Genomic_DNA"/>
</dbReference>
<dbReference type="AlphaFoldDB" id="A0A0F9M3M9"/>
<proteinExistence type="predicted"/>
<sequence length="66" mass="7795">MADKQTTTRWYRVTGEFFVGVVGTDDESTITSTSSVLRKFRGKKLFLLRKWKKVRKIERLPDEEDI</sequence>
<evidence type="ECO:0000313" key="1">
    <source>
        <dbReference type="EMBL" id="KKN02005.1"/>
    </source>
</evidence>
<name>A0A0F9M3M9_9ZZZZ</name>
<gene>
    <name evidence="1" type="ORF">LCGC14_1122100</name>
</gene>
<comment type="caution">
    <text evidence="1">The sequence shown here is derived from an EMBL/GenBank/DDBJ whole genome shotgun (WGS) entry which is preliminary data.</text>
</comment>
<accession>A0A0F9M3M9</accession>
<reference evidence="1" key="1">
    <citation type="journal article" date="2015" name="Nature">
        <title>Complex archaea that bridge the gap between prokaryotes and eukaryotes.</title>
        <authorList>
            <person name="Spang A."/>
            <person name="Saw J.H."/>
            <person name="Jorgensen S.L."/>
            <person name="Zaremba-Niedzwiedzka K."/>
            <person name="Martijn J."/>
            <person name="Lind A.E."/>
            <person name="van Eijk R."/>
            <person name="Schleper C."/>
            <person name="Guy L."/>
            <person name="Ettema T.J."/>
        </authorList>
    </citation>
    <scope>NUCLEOTIDE SEQUENCE</scope>
</reference>